<reference evidence="1 2" key="1">
    <citation type="submission" date="2020-08" db="EMBL/GenBank/DDBJ databases">
        <title>Comparative genomics of Francisella species.</title>
        <authorList>
            <person name="Sahl J."/>
            <person name="Sjodin A."/>
            <person name="Wagner D."/>
            <person name="Forsman M."/>
        </authorList>
    </citation>
    <scope>NUCLEOTIDE SEQUENCE [LARGE SCALE GENOMIC DNA]</scope>
    <source>
        <strain evidence="1 2">F1093</strain>
    </source>
</reference>
<evidence type="ECO:0000313" key="2">
    <source>
        <dbReference type="Proteomes" id="UP000760407"/>
    </source>
</evidence>
<organism evidence="1 2">
    <name type="scientific">Francisella philomiragia</name>
    <dbReference type="NCBI Taxonomy" id="28110"/>
    <lineage>
        <taxon>Bacteria</taxon>
        <taxon>Pseudomonadati</taxon>
        <taxon>Pseudomonadota</taxon>
        <taxon>Gammaproteobacteria</taxon>
        <taxon>Thiotrichales</taxon>
        <taxon>Francisellaceae</taxon>
        <taxon>Francisella</taxon>
    </lineage>
</organism>
<dbReference type="EMBL" id="JACTSG010000004">
    <property type="protein sequence ID" value="MBK2302677.1"/>
    <property type="molecule type" value="Genomic_DNA"/>
</dbReference>
<gene>
    <name evidence="1" type="ORF">IBE52_07090</name>
</gene>
<name>A0ABS1GCZ9_9GAMM</name>
<accession>A0ABS1GCZ9</accession>
<dbReference type="Proteomes" id="UP000760407">
    <property type="component" value="Unassembled WGS sequence"/>
</dbReference>
<dbReference type="Pfam" id="PF06763">
    <property type="entry name" value="Minor_tail_Z"/>
    <property type="match status" value="1"/>
</dbReference>
<dbReference type="InterPro" id="IPR010633">
    <property type="entry name" value="Phage_lambda_GpZ"/>
</dbReference>
<protein>
    <submittedName>
        <fullName evidence="1">Phage tail protein</fullName>
    </submittedName>
</protein>
<sequence length="206" mass="23849">MITISANQVNSVAQAITGLDLDDKDIRRAFHQALGRSVTKAKSRIARDIAKECNIPLKAVRRRVFLFKEKHSNKSIYTTKTTKMVEMGVIWIGLNDIAYSHFGKARQAGDDVIVAGKYKVQDAEIFDEYNRRKLTKSEKRKEGIDKSTRTYRDFSYQKIVDVFSGKEAMYSIDDKARALANNLLPYYVQDEFNENFERILRYVFKK</sequence>
<evidence type="ECO:0000313" key="1">
    <source>
        <dbReference type="EMBL" id="MBK2302677.1"/>
    </source>
</evidence>
<comment type="caution">
    <text evidence="1">The sequence shown here is derived from an EMBL/GenBank/DDBJ whole genome shotgun (WGS) entry which is preliminary data.</text>
</comment>
<keyword evidence="2" id="KW-1185">Reference proteome</keyword>
<dbReference type="RefSeq" id="WP_200166860.1">
    <property type="nucleotide sequence ID" value="NZ_JACTSG010000004.1"/>
</dbReference>
<proteinExistence type="predicted"/>